<organism evidence="1 2">
    <name type="scientific">Paenibacillus flagellatus</name>
    <dbReference type="NCBI Taxonomy" id="2211139"/>
    <lineage>
        <taxon>Bacteria</taxon>
        <taxon>Bacillati</taxon>
        <taxon>Bacillota</taxon>
        <taxon>Bacilli</taxon>
        <taxon>Bacillales</taxon>
        <taxon>Paenibacillaceae</taxon>
        <taxon>Paenibacillus</taxon>
    </lineage>
</organism>
<evidence type="ECO:0000313" key="2">
    <source>
        <dbReference type="Proteomes" id="UP000247476"/>
    </source>
</evidence>
<name>A0A2V5KDZ1_9BACL</name>
<protein>
    <submittedName>
        <fullName evidence="1">Uncharacterized protein</fullName>
    </submittedName>
</protein>
<dbReference type="AlphaFoldDB" id="A0A2V5KDZ1"/>
<gene>
    <name evidence="1" type="ORF">DLM86_05900</name>
</gene>
<dbReference type="RefSeq" id="WP_110839031.1">
    <property type="nucleotide sequence ID" value="NZ_QJVJ01000002.1"/>
</dbReference>
<sequence>MEPTLIETFKDYYFDYRAVADADTSFEDALSALTFAVVERTGDYAEAGDLDSIRNLVREFREIRLSTQGSNDSVKERFEREFALRSGRTEETPLH</sequence>
<reference evidence="1 2" key="1">
    <citation type="submission" date="2018-05" db="EMBL/GenBank/DDBJ databases">
        <title>Paenibacillus flagellatus sp. nov., isolated from selenium mineral soil.</title>
        <authorList>
            <person name="Dai X."/>
        </authorList>
    </citation>
    <scope>NUCLEOTIDE SEQUENCE [LARGE SCALE GENOMIC DNA]</scope>
    <source>
        <strain evidence="1 2">DXL2</strain>
    </source>
</reference>
<dbReference type="OrthoDB" id="2661861at2"/>
<evidence type="ECO:0000313" key="1">
    <source>
        <dbReference type="EMBL" id="PYI56504.1"/>
    </source>
</evidence>
<proteinExistence type="predicted"/>
<comment type="caution">
    <text evidence="1">The sequence shown here is derived from an EMBL/GenBank/DDBJ whole genome shotgun (WGS) entry which is preliminary data.</text>
</comment>
<keyword evidence="2" id="KW-1185">Reference proteome</keyword>
<accession>A0A2V5KDZ1</accession>
<dbReference type="EMBL" id="QJVJ01000002">
    <property type="protein sequence ID" value="PYI56504.1"/>
    <property type="molecule type" value="Genomic_DNA"/>
</dbReference>
<dbReference type="Proteomes" id="UP000247476">
    <property type="component" value="Unassembled WGS sequence"/>
</dbReference>